<dbReference type="OrthoDB" id="7163809at2"/>
<dbReference type="InterPro" id="IPR036108">
    <property type="entry name" value="4pyrrol_syn_uPrphyn_synt_sf"/>
</dbReference>
<dbReference type="GO" id="GO:0004852">
    <property type="term" value="F:uroporphyrinogen-III synthase activity"/>
    <property type="evidence" value="ECO:0007669"/>
    <property type="project" value="InterPro"/>
</dbReference>
<evidence type="ECO:0000259" key="1">
    <source>
        <dbReference type="Pfam" id="PF02602"/>
    </source>
</evidence>
<dbReference type="UniPathway" id="UPA00251">
    <property type="reaction ID" value="UER00320"/>
</dbReference>
<evidence type="ECO:0000313" key="2">
    <source>
        <dbReference type="EMBL" id="CPR17265.1"/>
    </source>
</evidence>
<dbReference type="PANTHER" id="PTHR12390">
    <property type="entry name" value="UROPORPHYRINOGEN III SYNTHASE"/>
    <property type="match status" value="1"/>
</dbReference>
<dbReference type="GO" id="GO:0006780">
    <property type="term" value="P:uroporphyrinogen III biosynthetic process"/>
    <property type="evidence" value="ECO:0007669"/>
    <property type="project" value="InterPro"/>
</dbReference>
<evidence type="ECO:0000313" key="3">
    <source>
        <dbReference type="Proteomes" id="UP000033187"/>
    </source>
</evidence>
<sequence>MRILVTRPEADCEDMRRALTAAGHSVVISPLVTILSEPIPDIRADDIAALVITSQNALRALAGNPQLEHLTSVKTFVVGPRTFAMARELGFRHIIEGPGTGAELAELLKDHGLPADGRIVHLAGNKLAFNFAQAFSELGYRAETIRCYRSEPATGFTAEAEEAIRQGQVDLVTLLSPQTANTFVRLIKSTGLEVEARSLSYACISEATCKFLVDEGWSCTHVAAKPNNQEVLALVNRIAAQFQQ</sequence>
<dbReference type="RefSeq" id="WP_046477288.1">
    <property type="nucleotide sequence ID" value="NZ_LN829118.1"/>
</dbReference>
<dbReference type="Proteomes" id="UP000033187">
    <property type="component" value="Chromosome 1"/>
</dbReference>
<dbReference type="PANTHER" id="PTHR12390:SF0">
    <property type="entry name" value="UROPORPHYRINOGEN-III SYNTHASE"/>
    <property type="match status" value="1"/>
</dbReference>
<feature type="domain" description="Tetrapyrrole biosynthesis uroporphyrinogen III synthase" evidence="1">
    <location>
        <begin position="14"/>
        <end position="230"/>
    </location>
</feature>
<reference evidence="3" key="1">
    <citation type="submission" date="2015-02" db="EMBL/GenBank/DDBJ databases">
        <authorList>
            <person name="Chooi Y.-H."/>
        </authorList>
    </citation>
    <scope>NUCLEOTIDE SEQUENCE [LARGE SCALE GENOMIC DNA]</scope>
    <source>
        <strain evidence="3">strain Y</strain>
    </source>
</reference>
<dbReference type="KEGG" id="fiy:BN1229_v1_1175"/>
<keyword evidence="3" id="KW-1185">Reference proteome</keyword>
<accession>A0A0D6JCX9</accession>
<dbReference type="AlphaFoldDB" id="A0A0D6JCX9"/>
<dbReference type="GO" id="GO:0005829">
    <property type="term" value="C:cytosol"/>
    <property type="evidence" value="ECO:0007669"/>
    <property type="project" value="TreeGrafter"/>
</dbReference>
<dbReference type="CDD" id="cd06578">
    <property type="entry name" value="HemD"/>
    <property type="match status" value="1"/>
</dbReference>
<dbReference type="Pfam" id="PF02602">
    <property type="entry name" value="HEM4"/>
    <property type="match status" value="1"/>
</dbReference>
<dbReference type="InterPro" id="IPR003754">
    <property type="entry name" value="4pyrrol_synth_uPrphyn_synth"/>
</dbReference>
<gene>
    <name evidence="2" type="ORF">YBN1229_v1_1175</name>
</gene>
<dbReference type="KEGG" id="fil:BN1229_v1_1176"/>
<dbReference type="InterPro" id="IPR039793">
    <property type="entry name" value="UROS/Hem4"/>
</dbReference>
<protein>
    <submittedName>
        <fullName evidence="2">Putative Uroporphyrinogen III synthase HEM4</fullName>
    </submittedName>
</protein>
<dbReference type="EMBL" id="LN829119">
    <property type="protein sequence ID" value="CPR17265.1"/>
    <property type="molecule type" value="Genomic_DNA"/>
</dbReference>
<proteinExistence type="predicted"/>
<dbReference type="Gene3D" id="3.40.50.10090">
    <property type="match status" value="2"/>
</dbReference>
<dbReference type="GO" id="GO:0006782">
    <property type="term" value="P:protoporphyrinogen IX biosynthetic process"/>
    <property type="evidence" value="ECO:0007669"/>
    <property type="project" value="UniProtKB-UniPathway"/>
</dbReference>
<organism evidence="2 3">
    <name type="scientific">Candidatus Filomicrobium marinum</name>
    <dbReference type="NCBI Taxonomy" id="1608628"/>
    <lineage>
        <taxon>Bacteria</taxon>
        <taxon>Pseudomonadati</taxon>
        <taxon>Pseudomonadota</taxon>
        <taxon>Alphaproteobacteria</taxon>
        <taxon>Hyphomicrobiales</taxon>
        <taxon>Hyphomicrobiaceae</taxon>
        <taxon>Filomicrobium</taxon>
    </lineage>
</organism>
<name>A0A0D6JCX9_9HYPH</name>
<dbReference type="SUPFAM" id="SSF69618">
    <property type="entry name" value="HemD-like"/>
    <property type="match status" value="1"/>
</dbReference>